<dbReference type="GO" id="GO:0031267">
    <property type="term" value="F:small GTPase binding"/>
    <property type="evidence" value="ECO:0007669"/>
    <property type="project" value="TreeGrafter"/>
</dbReference>
<name>A0AAD5JQM1_9FUNG</name>
<feature type="region of interest" description="Disordered" evidence="4">
    <location>
        <begin position="677"/>
        <end position="720"/>
    </location>
</feature>
<dbReference type="InterPro" id="IPR001611">
    <property type="entry name" value="Leu-rich_rpt"/>
</dbReference>
<dbReference type="InterPro" id="IPR032675">
    <property type="entry name" value="LRR_dom_sf"/>
</dbReference>
<dbReference type="InterPro" id="IPR004152">
    <property type="entry name" value="GAT_dom"/>
</dbReference>
<gene>
    <name evidence="6" type="ORF">BDA99DRAFT_523622</name>
</gene>
<feature type="region of interest" description="Disordered" evidence="4">
    <location>
        <begin position="61"/>
        <end position="80"/>
    </location>
</feature>
<dbReference type="GO" id="GO:0043130">
    <property type="term" value="F:ubiquitin binding"/>
    <property type="evidence" value="ECO:0007669"/>
    <property type="project" value="InterPro"/>
</dbReference>
<dbReference type="Gene3D" id="1.20.58.160">
    <property type="match status" value="1"/>
</dbReference>
<feature type="region of interest" description="Disordered" evidence="4">
    <location>
        <begin position="102"/>
        <end position="142"/>
    </location>
</feature>
<dbReference type="GO" id="GO:0005634">
    <property type="term" value="C:nucleus"/>
    <property type="evidence" value="ECO:0007669"/>
    <property type="project" value="TreeGrafter"/>
</dbReference>
<protein>
    <recommendedName>
        <fullName evidence="5">GAT domain-containing protein</fullName>
    </recommendedName>
</protein>
<dbReference type="Proteomes" id="UP001209540">
    <property type="component" value="Unassembled WGS sequence"/>
</dbReference>
<evidence type="ECO:0000313" key="6">
    <source>
        <dbReference type="EMBL" id="KAI9249774.1"/>
    </source>
</evidence>
<dbReference type="GO" id="GO:0005829">
    <property type="term" value="C:cytosol"/>
    <property type="evidence" value="ECO:0007669"/>
    <property type="project" value="TreeGrafter"/>
</dbReference>
<dbReference type="AlphaFoldDB" id="A0AAD5JQM1"/>
<dbReference type="PROSITE" id="PS50909">
    <property type="entry name" value="GAT"/>
    <property type="match status" value="1"/>
</dbReference>
<keyword evidence="2" id="KW-0433">Leucine-rich repeat</keyword>
<feature type="compositionally biased region" description="Polar residues" evidence="4">
    <location>
        <begin position="102"/>
        <end position="119"/>
    </location>
</feature>
<dbReference type="GO" id="GO:0005096">
    <property type="term" value="F:GTPase activator activity"/>
    <property type="evidence" value="ECO:0007669"/>
    <property type="project" value="UniProtKB-KW"/>
</dbReference>
<evidence type="ECO:0000259" key="5">
    <source>
        <dbReference type="PROSITE" id="PS50909"/>
    </source>
</evidence>
<keyword evidence="7" id="KW-1185">Reference proteome</keyword>
<dbReference type="GO" id="GO:0035091">
    <property type="term" value="F:phosphatidylinositol binding"/>
    <property type="evidence" value="ECO:0007669"/>
    <property type="project" value="InterPro"/>
</dbReference>
<evidence type="ECO:0000256" key="3">
    <source>
        <dbReference type="ARBA" id="ARBA00022737"/>
    </source>
</evidence>
<feature type="region of interest" description="Disordered" evidence="4">
    <location>
        <begin position="623"/>
        <end position="654"/>
    </location>
</feature>
<organism evidence="6 7">
    <name type="scientific">Phascolomyces articulosus</name>
    <dbReference type="NCBI Taxonomy" id="60185"/>
    <lineage>
        <taxon>Eukaryota</taxon>
        <taxon>Fungi</taxon>
        <taxon>Fungi incertae sedis</taxon>
        <taxon>Mucoromycota</taxon>
        <taxon>Mucoromycotina</taxon>
        <taxon>Mucoromycetes</taxon>
        <taxon>Mucorales</taxon>
        <taxon>Lichtheimiaceae</taxon>
        <taxon>Phascolomyces</taxon>
    </lineage>
</organism>
<sequence length="910" mass="100326">MASSFAPVNHPPFAYDPSRNPTKSILKQKSRLSRSSSSWLSNINSKLSSASMNFTTESNIPSSFVNNNNTTTNAQQVQQQEPVPARSIGLLNFKKFINNNQSNDTHSITSNHSSLQQDGNSTPKTNNNSTINNNSLLDTDELAPDELKRVRFSVKQLTTEYYPYRNPTPPPSSNTTNEQQEQVEDEEKDEQPSPSSSIDAPELPENAAALLLSDHTEPQEDDATLEKAALCDNDKKKTPLELYEIACRNKEELPFPGFVMNLSQCALLTKIDLSNQPIQRRVIEPMTDVLGLGFDLQELILKNCDLEDDALKVLLHTLLLNDTLRHLNLADNKKLKTTGFKYIAIYVKGSRKLERLDLSNTNPDKKAIQYLAQALTASSFTAKSFPSLQQLLLDGCLLKLSFLEILASGVRKSPNLRYLSLIGNKISNQGAIWLGVMLRDYDNPEYIKGLEYLNLNNNDIRQGVQYIAQALRRNQSLTELHLHDCKLDSKACAFIGEALKYNQALLKLDISANSLVHPTAEGILAIKQALYVNWTLKELNMSASGLASEAAIYLAECLPENRSLRRIDLSKNMGIDLAGLMALSASVRCNDTLTYMDINIPPNDREMAKIQGDIVARCTKNAQNPAPPVHPQKKQVQEQHTVRHMGSQSSLDPNAMVTTAQATARLSLQERLAAVTRGKVSSGAINNKPTTPAEDIKTKATSSPPPKPSRQPLSQQQKKKSVVVDADMIITATSQINLFEDMLSAEISQRDDVVDSVQPAEDVILQVYGQCRKSQTEISGHIPRVTDDDELAQLLVLNDRLTTAISKYQQLFASGPAVTSLTGAATDEQEQQAKTVKKEEGSLISTTTTETTTKTDSNLLEEASSVKTSSSFLLEGTEPPLSTSFEIGDVDDEDDDLIPVRHPSPGIESQ</sequence>
<keyword evidence="1" id="KW-0343">GTPase activation</keyword>
<dbReference type="PANTHER" id="PTHR24113:SF12">
    <property type="entry name" value="RAN GTPASE-ACTIVATING PROTEIN 1"/>
    <property type="match status" value="1"/>
</dbReference>
<dbReference type="InterPro" id="IPR027038">
    <property type="entry name" value="RanGap"/>
</dbReference>
<feature type="compositionally biased region" description="Low complexity" evidence="4">
    <location>
        <begin position="120"/>
        <end position="135"/>
    </location>
</feature>
<feature type="compositionally biased region" description="Low complexity" evidence="4">
    <location>
        <begin position="846"/>
        <end position="855"/>
    </location>
</feature>
<evidence type="ECO:0000256" key="2">
    <source>
        <dbReference type="ARBA" id="ARBA00022614"/>
    </source>
</evidence>
<dbReference type="SUPFAM" id="SSF89009">
    <property type="entry name" value="GAT-like domain"/>
    <property type="match status" value="1"/>
</dbReference>
<dbReference type="Gene3D" id="3.80.10.10">
    <property type="entry name" value="Ribonuclease Inhibitor"/>
    <property type="match status" value="3"/>
</dbReference>
<keyword evidence="3" id="KW-0677">Repeat</keyword>
<feature type="domain" description="GAT" evidence="5">
    <location>
        <begin position="724"/>
        <end position="813"/>
    </location>
</feature>
<dbReference type="InterPro" id="IPR038425">
    <property type="entry name" value="GAT_sf"/>
</dbReference>
<dbReference type="Pfam" id="PF13516">
    <property type="entry name" value="LRR_6"/>
    <property type="match status" value="2"/>
</dbReference>
<dbReference type="Pfam" id="PF03127">
    <property type="entry name" value="GAT"/>
    <property type="match status" value="1"/>
</dbReference>
<reference evidence="6" key="1">
    <citation type="journal article" date="2022" name="IScience">
        <title>Evolution of zygomycete secretomes and the origins of terrestrial fungal ecologies.</title>
        <authorList>
            <person name="Chang Y."/>
            <person name="Wang Y."/>
            <person name="Mondo S."/>
            <person name="Ahrendt S."/>
            <person name="Andreopoulos W."/>
            <person name="Barry K."/>
            <person name="Beard J."/>
            <person name="Benny G.L."/>
            <person name="Blankenship S."/>
            <person name="Bonito G."/>
            <person name="Cuomo C."/>
            <person name="Desiro A."/>
            <person name="Gervers K.A."/>
            <person name="Hundley H."/>
            <person name="Kuo A."/>
            <person name="LaButti K."/>
            <person name="Lang B.F."/>
            <person name="Lipzen A."/>
            <person name="O'Donnell K."/>
            <person name="Pangilinan J."/>
            <person name="Reynolds N."/>
            <person name="Sandor L."/>
            <person name="Smith M.E."/>
            <person name="Tsang A."/>
            <person name="Grigoriev I.V."/>
            <person name="Stajich J.E."/>
            <person name="Spatafora J.W."/>
        </authorList>
    </citation>
    <scope>NUCLEOTIDE SEQUENCE</scope>
    <source>
        <strain evidence="6">RSA 2281</strain>
    </source>
</reference>
<reference evidence="6" key="2">
    <citation type="submission" date="2023-02" db="EMBL/GenBank/DDBJ databases">
        <authorList>
            <consortium name="DOE Joint Genome Institute"/>
            <person name="Mondo S.J."/>
            <person name="Chang Y."/>
            <person name="Wang Y."/>
            <person name="Ahrendt S."/>
            <person name="Andreopoulos W."/>
            <person name="Barry K."/>
            <person name="Beard J."/>
            <person name="Benny G.L."/>
            <person name="Blankenship S."/>
            <person name="Bonito G."/>
            <person name="Cuomo C."/>
            <person name="Desiro A."/>
            <person name="Gervers K.A."/>
            <person name="Hundley H."/>
            <person name="Kuo A."/>
            <person name="LaButti K."/>
            <person name="Lang B.F."/>
            <person name="Lipzen A."/>
            <person name="O'Donnell K."/>
            <person name="Pangilinan J."/>
            <person name="Reynolds N."/>
            <person name="Sandor L."/>
            <person name="Smith M.W."/>
            <person name="Tsang A."/>
            <person name="Grigoriev I.V."/>
            <person name="Stajich J.E."/>
            <person name="Spatafora J.W."/>
        </authorList>
    </citation>
    <scope>NUCLEOTIDE SEQUENCE</scope>
    <source>
        <strain evidence="6">RSA 2281</strain>
    </source>
</reference>
<feature type="compositionally biased region" description="Low complexity" evidence="4">
    <location>
        <begin position="65"/>
        <end position="80"/>
    </location>
</feature>
<accession>A0AAD5JQM1</accession>
<dbReference type="PANTHER" id="PTHR24113">
    <property type="entry name" value="RAN GTPASE-ACTIVATING PROTEIN 1"/>
    <property type="match status" value="1"/>
</dbReference>
<feature type="region of interest" description="Disordered" evidence="4">
    <location>
        <begin position="1"/>
        <end position="30"/>
    </location>
</feature>
<proteinExistence type="predicted"/>
<comment type="caution">
    <text evidence="6">The sequence shown here is derived from an EMBL/GenBank/DDBJ whole genome shotgun (WGS) entry which is preliminary data.</text>
</comment>
<dbReference type="GO" id="GO:0006913">
    <property type="term" value="P:nucleocytoplasmic transport"/>
    <property type="evidence" value="ECO:0007669"/>
    <property type="project" value="TreeGrafter"/>
</dbReference>
<feature type="region of interest" description="Disordered" evidence="4">
    <location>
        <begin position="160"/>
        <end position="201"/>
    </location>
</feature>
<evidence type="ECO:0000313" key="7">
    <source>
        <dbReference type="Proteomes" id="UP001209540"/>
    </source>
</evidence>
<dbReference type="GO" id="GO:0048471">
    <property type="term" value="C:perinuclear region of cytoplasm"/>
    <property type="evidence" value="ECO:0007669"/>
    <property type="project" value="TreeGrafter"/>
</dbReference>
<feature type="compositionally biased region" description="Acidic residues" evidence="4">
    <location>
        <begin position="888"/>
        <end position="897"/>
    </location>
</feature>
<dbReference type="SUPFAM" id="SSF52047">
    <property type="entry name" value="RNI-like"/>
    <property type="match status" value="1"/>
</dbReference>
<dbReference type="SMART" id="SM00368">
    <property type="entry name" value="LRR_RI"/>
    <property type="match status" value="8"/>
</dbReference>
<dbReference type="EMBL" id="JAIXMP010000034">
    <property type="protein sequence ID" value="KAI9249774.1"/>
    <property type="molecule type" value="Genomic_DNA"/>
</dbReference>
<evidence type="ECO:0000256" key="1">
    <source>
        <dbReference type="ARBA" id="ARBA00022468"/>
    </source>
</evidence>
<feature type="region of interest" description="Disordered" evidence="4">
    <location>
        <begin position="833"/>
        <end position="910"/>
    </location>
</feature>
<evidence type="ECO:0000256" key="4">
    <source>
        <dbReference type="SAM" id="MobiDB-lite"/>
    </source>
</evidence>